<evidence type="ECO:0000313" key="1">
    <source>
        <dbReference type="EMBL" id="MPC33716.1"/>
    </source>
</evidence>
<reference evidence="1 2" key="1">
    <citation type="submission" date="2019-05" db="EMBL/GenBank/DDBJ databases">
        <title>Another draft genome of Portunus trituberculatus and its Hox gene families provides insights of decapod evolution.</title>
        <authorList>
            <person name="Jeong J.-H."/>
            <person name="Song I."/>
            <person name="Kim S."/>
            <person name="Choi T."/>
            <person name="Kim D."/>
            <person name="Ryu S."/>
            <person name="Kim W."/>
        </authorList>
    </citation>
    <scope>NUCLEOTIDE SEQUENCE [LARGE SCALE GENOMIC DNA]</scope>
    <source>
        <tissue evidence="1">Muscle</tissue>
    </source>
</reference>
<dbReference type="Proteomes" id="UP000324222">
    <property type="component" value="Unassembled WGS sequence"/>
</dbReference>
<gene>
    <name evidence="1" type="ORF">E2C01_027074</name>
</gene>
<dbReference type="AlphaFoldDB" id="A0A5B7EKK3"/>
<organism evidence="1 2">
    <name type="scientific">Portunus trituberculatus</name>
    <name type="common">Swimming crab</name>
    <name type="synonym">Neptunus trituberculatus</name>
    <dbReference type="NCBI Taxonomy" id="210409"/>
    <lineage>
        <taxon>Eukaryota</taxon>
        <taxon>Metazoa</taxon>
        <taxon>Ecdysozoa</taxon>
        <taxon>Arthropoda</taxon>
        <taxon>Crustacea</taxon>
        <taxon>Multicrustacea</taxon>
        <taxon>Malacostraca</taxon>
        <taxon>Eumalacostraca</taxon>
        <taxon>Eucarida</taxon>
        <taxon>Decapoda</taxon>
        <taxon>Pleocyemata</taxon>
        <taxon>Brachyura</taxon>
        <taxon>Eubrachyura</taxon>
        <taxon>Portunoidea</taxon>
        <taxon>Portunidae</taxon>
        <taxon>Portuninae</taxon>
        <taxon>Portunus</taxon>
    </lineage>
</organism>
<accession>A0A5B7EKK3</accession>
<proteinExistence type="predicted"/>
<evidence type="ECO:0000313" key="2">
    <source>
        <dbReference type="Proteomes" id="UP000324222"/>
    </source>
</evidence>
<keyword evidence="2" id="KW-1185">Reference proteome</keyword>
<comment type="caution">
    <text evidence="1">The sequence shown here is derived from an EMBL/GenBank/DDBJ whole genome shotgun (WGS) entry which is preliminary data.</text>
</comment>
<protein>
    <submittedName>
        <fullName evidence="1">Uncharacterized protein</fullName>
    </submittedName>
</protein>
<dbReference type="EMBL" id="VSRR010002888">
    <property type="protein sequence ID" value="MPC33716.1"/>
    <property type="molecule type" value="Genomic_DNA"/>
</dbReference>
<name>A0A5B7EKK3_PORTR</name>
<sequence length="90" mass="9040">MAIVVVEAVGDVEVSGGVRSGYSCGDGGGNGSGEVSCSVNQSVSFSPTHTLALPLKKGVGGEWAVGAREGSVGVGEDINALCTWMTRLIR</sequence>